<comment type="similarity">
    <text evidence="2">Belongs to the EamA transporter family.</text>
</comment>
<feature type="transmembrane region" description="Helical" evidence="8">
    <location>
        <begin position="280"/>
        <end position="300"/>
    </location>
</feature>
<keyword evidence="11" id="KW-1185">Reference proteome</keyword>
<gene>
    <name evidence="10" type="ORF">FYJ68_04850</name>
</gene>
<feature type="domain" description="EamA" evidence="9">
    <location>
        <begin position="34"/>
        <end position="174"/>
    </location>
</feature>
<evidence type="ECO:0000259" key="9">
    <source>
        <dbReference type="Pfam" id="PF00892"/>
    </source>
</evidence>
<accession>A0A6N7XQS4</accession>
<keyword evidence="3" id="KW-1003">Cell membrane</keyword>
<keyword evidence="5 8" id="KW-1133">Transmembrane helix</keyword>
<evidence type="ECO:0000256" key="6">
    <source>
        <dbReference type="ARBA" id="ARBA00023136"/>
    </source>
</evidence>
<comment type="subcellular location">
    <subcellularLocation>
        <location evidence="1">Cell membrane</location>
        <topology evidence="1">Multi-pass membrane protein</topology>
    </subcellularLocation>
</comment>
<evidence type="ECO:0000256" key="4">
    <source>
        <dbReference type="ARBA" id="ARBA00022692"/>
    </source>
</evidence>
<proteinExistence type="inferred from homology"/>
<evidence type="ECO:0000256" key="1">
    <source>
        <dbReference type="ARBA" id="ARBA00004651"/>
    </source>
</evidence>
<evidence type="ECO:0000313" key="10">
    <source>
        <dbReference type="EMBL" id="MST72435.1"/>
    </source>
</evidence>
<evidence type="ECO:0000256" key="2">
    <source>
        <dbReference type="ARBA" id="ARBA00007362"/>
    </source>
</evidence>
<protein>
    <submittedName>
        <fullName evidence="10">DMT family transporter</fullName>
    </submittedName>
</protein>
<dbReference type="Proteomes" id="UP000469325">
    <property type="component" value="Unassembled WGS sequence"/>
</dbReference>
<evidence type="ECO:0000313" key="11">
    <source>
        <dbReference type="Proteomes" id="UP000469325"/>
    </source>
</evidence>
<feature type="transmembrane region" description="Helical" evidence="8">
    <location>
        <begin position="220"/>
        <end position="240"/>
    </location>
</feature>
<keyword evidence="6 8" id="KW-0472">Membrane</keyword>
<dbReference type="PANTHER" id="PTHR32322:SF18">
    <property type="entry name" value="S-ADENOSYLMETHIONINE_S-ADENOSYLHOMOCYSTEINE TRANSPORTER"/>
    <property type="match status" value="1"/>
</dbReference>
<dbReference type="InterPro" id="IPR000620">
    <property type="entry name" value="EamA_dom"/>
</dbReference>
<dbReference type="PANTHER" id="PTHR32322">
    <property type="entry name" value="INNER MEMBRANE TRANSPORTER"/>
    <property type="match status" value="1"/>
</dbReference>
<dbReference type="InterPro" id="IPR037185">
    <property type="entry name" value="EmrE-like"/>
</dbReference>
<feature type="transmembrane region" description="Helical" evidence="8">
    <location>
        <begin position="134"/>
        <end position="153"/>
    </location>
</feature>
<dbReference type="GO" id="GO:0005886">
    <property type="term" value="C:plasma membrane"/>
    <property type="evidence" value="ECO:0007669"/>
    <property type="project" value="UniProtKB-SubCell"/>
</dbReference>
<comment type="caution">
    <text evidence="10">The sequence shown here is derived from an EMBL/GenBank/DDBJ whole genome shotgun (WGS) entry which is preliminary data.</text>
</comment>
<dbReference type="InterPro" id="IPR050638">
    <property type="entry name" value="AA-Vitamin_Transporters"/>
</dbReference>
<sequence>MARGAFSSGGGDDPTASRDNGTRASSRGGTGSLVALASLSCVLWGSAVPMVRLGYRAFGIGPGDTGSQMLFAGLRFVLAGVCVTVAWCAINRSARLPRRGELRVMASVALFQTFGQYLLYYMGLSRATGVNGSLMQGFGVFAALIMSALVFRLERLTGRKLLGCAIGFAGIMVAGMGERAVGGTGFRLDGEGLLLLATASASVASSILRRHASEADPVLVCGWQFMMGGAALLAVGLGLGGSLASAGAGGAGILAWLVMVSAVAYGVWSHLLRSHDVSQVAVFEFLIPVFGVLLSLAILGPEGTSVGPHTAVALALISVGIYVVESRPAKLWAQG</sequence>
<evidence type="ECO:0000256" key="7">
    <source>
        <dbReference type="SAM" id="MobiDB-lite"/>
    </source>
</evidence>
<evidence type="ECO:0000256" key="8">
    <source>
        <dbReference type="SAM" id="Phobius"/>
    </source>
</evidence>
<organism evidence="10 11">
    <name type="scientific">Olsenella porci</name>
    <dbReference type="NCBI Taxonomy" id="2652279"/>
    <lineage>
        <taxon>Bacteria</taxon>
        <taxon>Bacillati</taxon>
        <taxon>Actinomycetota</taxon>
        <taxon>Coriobacteriia</taxon>
        <taxon>Coriobacteriales</taxon>
        <taxon>Atopobiaceae</taxon>
        <taxon>Olsenella</taxon>
    </lineage>
</organism>
<feature type="transmembrane region" description="Helical" evidence="8">
    <location>
        <begin position="33"/>
        <end position="51"/>
    </location>
</feature>
<dbReference type="SUPFAM" id="SSF103481">
    <property type="entry name" value="Multidrug resistance efflux transporter EmrE"/>
    <property type="match status" value="2"/>
</dbReference>
<keyword evidence="4 8" id="KW-0812">Transmembrane</keyword>
<dbReference type="Pfam" id="PF00892">
    <property type="entry name" value="EamA"/>
    <property type="match status" value="2"/>
</dbReference>
<dbReference type="RefSeq" id="WP_154434562.1">
    <property type="nucleotide sequence ID" value="NZ_VUNC01000003.1"/>
</dbReference>
<feature type="transmembrane region" description="Helical" evidence="8">
    <location>
        <begin position="71"/>
        <end position="90"/>
    </location>
</feature>
<feature type="region of interest" description="Disordered" evidence="7">
    <location>
        <begin position="1"/>
        <end position="27"/>
    </location>
</feature>
<dbReference type="EMBL" id="VUNC01000003">
    <property type="protein sequence ID" value="MST72435.1"/>
    <property type="molecule type" value="Genomic_DNA"/>
</dbReference>
<name>A0A6N7XQS4_9ACTN</name>
<feature type="transmembrane region" description="Helical" evidence="8">
    <location>
        <begin position="102"/>
        <end position="122"/>
    </location>
</feature>
<feature type="transmembrane region" description="Helical" evidence="8">
    <location>
        <begin position="306"/>
        <end position="324"/>
    </location>
</feature>
<reference evidence="10 11" key="1">
    <citation type="submission" date="2019-08" db="EMBL/GenBank/DDBJ databases">
        <title>In-depth cultivation of the pig gut microbiome towards novel bacterial diversity and tailored functional studies.</title>
        <authorList>
            <person name="Wylensek D."/>
            <person name="Hitch T.C.A."/>
            <person name="Clavel T."/>
        </authorList>
    </citation>
    <scope>NUCLEOTIDE SEQUENCE [LARGE SCALE GENOMIC DNA]</scope>
    <source>
        <strain evidence="10 11">CA-Schmier-601-WT-1</strain>
    </source>
</reference>
<feature type="transmembrane region" description="Helical" evidence="8">
    <location>
        <begin position="246"/>
        <end position="268"/>
    </location>
</feature>
<evidence type="ECO:0000256" key="5">
    <source>
        <dbReference type="ARBA" id="ARBA00022989"/>
    </source>
</evidence>
<dbReference type="AlphaFoldDB" id="A0A6N7XQS4"/>
<evidence type="ECO:0000256" key="3">
    <source>
        <dbReference type="ARBA" id="ARBA00022475"/>
    </source>
</evidence>
<feature type="domain" description="EamA" evidence="9">
    <location>
        <begin position="192"/>
        <end position="324"/>
    </location>
</feature>